<dbReference type="EMBL" id="JACIGE010000013">
    <property type="protein sequence ID" value="MBB4248701.1"/>
    <property type="molecule type" value="Genomic_DNA"/>
</dbReference>
<dbReference type="SUPFAM" id="SSF54523">
    <property type="entry name" value="Pili subunits"/>
    <property type="match status" value="1"/>
</dbReference>
<dbReference type="RefSeq" id="WP_153117616.1">
    <property type="nucleotide sequence ID" value="NZ_JACIGE010000013.1"/>
</dbReference>
<organism evidence="2 3">
    <name type="scientific">Rhodocyclus tenuis</name>
    <name type="common">Rhodospirillum tenue</name>
    <dbReference type="NCBI Taxonomy" id="1066"/>
    <lineage>
        <taxon>Bacteria</taxon>
        <taxon>Pseudomonadati</taxon>
        <taxon>Pseudomonadota</taxon>
        <taxon>Betaproteobacteria</taxon>
        <taxon>Rhodocyclales</taxon>
        <taxon>Rhodocyclaceae</taxon>
        <taxon>Rhodocyclus</taxon>
    </lineage>
</organism>
<evidence type="ECO:0000256" key="1">
    <source>
        <dbReference type="SAM" id="Phobius"/>
    </source>
</evidence>
<keyword evidence="1" id="KW-0812">Transmembrane</keyword>
<dbReference type="InterPro" id="IPR045584">
    <property type="entry name" value="Pilin-like"/>
</dbReference>
<dbReference type="InterPro" id="IPR012902">
    <property type="entry name" value="N_methyl_site"/>
</dbReference>
<keyword evidence="3" id="KW-1185">Reference proteome</keyword>
<gene>
    <name evidence="2" type="ORF">GGD90_003101</name>
</gene>
<dbReference type="Proteomes" id="UP000587070">
    <property type="component" value="Unassembled WGS sequence"/>
</dbReference>
<dbReference type="PROSITE" id="PS00409">
    <property type="entry name" value="PROKAR_NTER_METHYL"/>
    <property type="match status" value="1"/>
</dbReference>
<reference evidence="2 3" key="1">
    <citation type="submission" date="2020-08" db="EMBL/GenBank/DDBJ databases">
        <title>Genome sequencing of Purple Non-Sulfur Bacteria from various extreme environments.</title>
        <authorList>
            <person name="Mayer M."/>
        </authorList>
    </citation>
    <scope>NUCLEOTIDE SEQUENCE [LARGE SCALE GENOMIC DNA]</scope>
    <source>
        <strain evidence="2 3">2761</strain>
    </source>
</reference>
<dbReference type="Pfam" id="PF07963">
    <property type="entry name" value="N_methyl"/>
    <property type="match status" value="1"/>
</dbReference>
<name>A0A840GB50_RHOTE</name>
<evidence type="ECO:0000313" key="2">
    <source>
        <dbReference type="EMBL" id="MBB4248701.1"/>
    </source>
</evidence>
<dbReference type="NCBIfam" id="TIGR02532">
    <property type="entry name" value="IV_pilin_GFxxxE"/>
    <property type="match status" value="1"/>
</dbReference>
<sequence>MPKAHARQAARSLWQAPGQAPWRAAGGFTLIELLVVVAILTSVSLLAFGVSSEDRAQIRYDDTRERLKQLRSAILGQLGPAPGKAIGGFVADNGDLPGDLATLLQRGSLVEQAVVSPQFDPQPVAASCAGSGSDVIALSDNAALLVKGHRGDYLGGLAFNGRFRDGWGNESADASDDARNFGWSLAIDSSARSLAVSSLGADNAVGGDDYASDHVLNVTKTDWLVPLQGISVTVVNFTQQDIAARNLSVSLLVFRNNSSGGEWLRYSTPIAASTCLDGTGDGLVNGISCSQSLVFSFDANCKAGDSSSGPSWVPQGQHLLLLTAHSSANLWDGSDAIEHDRAGTSTKYRYFTRVNLVPGQRPADIRMELR</sequence>
<dbReference type="AlphaFoldDB" id="A0A840GB50"/>
<dbReference type="OrthoDB" id="9181424at2"/>
<keyword evidence="1" id="KW-1133">Transmembrane helix</keyword>
<protein>
    <submittedName>
        <fullName evidence="2">Prepilin-type N-terminal cleavage/methylation domain-containing protein</fullName>
    </submittedName>
</protein>
<proteinExistence type="predicted"/>
<accession>A0A840GB50</accession>
<keyword evidence="1" id="KW-0472">Membrane</keyword>
<comment type="caution">
    <text evidence="2">The sequence shown here is derived from an EMBL/GenBank/DDBJ whole genome shotgun (WGS) entry which is preliminary data.</text>
</comment>
<evidence type="ECO:0000313" key="3">
    <source>
        <dbReference type="Proteomes" id="UP000587070"/>
    </source>
</evidence>
<feature type="transmembrane region" description="Helical" evidence="1">
    <location>
        <begin position="28"/>
        <end position="50"/>
    </location>
</feature>